<name>A0ABR1JJV2_9AGAR</name>
<feature type="domain" description="DUF6699" evidence="3">
    <location>
        <begin position="364"/>
        <end position="499"/>
    </location>
</feature>
<keyword evidence="2" id="KW-0472">Membrane</keyword>
<dbReference type="Pfam" id="PF20415">
    <property type="entry name" value="DUF6699"/>
    <property type="match status" value="1"/>
</dbReference>
<organism evidence="4 5">
    <name type="scientific">Marasmiellus scandens</name>
    <dbReference type="NCBI Taxonomy" id="2682957"/>
    <lineage>
        <taxon>Eukaryota</taxon>
        <taxon>Fungi</taxon>
        <taxon>Dikarya</taxon>
        <taxon>Basidiomycota</taxon>
        <taxon>Agaricomycotina</taxon>
        <taxon>Agaricomycetes</taxon>
        <taxon>Agaricomycetidae</taxon>
        <taxon>Agaricales</taxon>
        <taxon>Marasmiineae</taxon>
        <taxon>Omphalotaceae</taxon>
        <taxon>Marasmiellus</taxon>
    </lineage>
</organism>
<keyword evidence="5" id="KW-1185">Reference proteome</keyword>
<keyword evidence="2" id="KW-1133">Transmembrane helix</keyword>
<feature type="compositionally biased region" description="Polar residues" evidence="1">
    <location>
        <begin position="185"/>
        <end position="197"/>
    </location>
</feature>
<feature type="compositionally biased region" description="Polar residues" evidence="1">
    <location>
        <begin position="236"/>
        <end position="245"/>
    </location>
</feature>
<feature type="region of interest" description="Disordered" evidence="1">
    <location>
        <begin position="82"/>
        <end position="322"/>
    </location>
</feature>
<dbReference type="InterPro" id="IPR046522">
    <property type="entry name" value="DUF6699"/>
</dbReference>
<feature type="compositionally biased region" description="Low complexity" evidence="1">
    <location>
        <begin position="82"/>
        <end position="101"/>
    </location>
</feature>
<evidence type="ECO:0000259" key="3">
    <source>
        <dbReference type="Pfam" id="PF20415"/>
    </source>
</evidence>
<sequence>MPLTPSCIFNSHALPLHIGFLFLSFFCINFTTTLNDMYRNTSGVPPTPKIPHQVLPPSPSPVYGTSARQRYEYGSFTAPFPTTVPLRTTTPLRATTPAPETTRTRRDSSSSRSHEQHTRMRASSGPSKAPLKSILKKTGASVVNIFRPSSRAETRTSAPVDYPNFPPIPFEPPKSRGRTPVPIHQHTSAVTNTTVAPTSVHRSSSRDHSSNRSTDGSRHHRSSSKEHARPKYPGKSVTSSESGASSDHEYVLKAHRSNKHHSGHRRRSSATSSSARADSGHMSDVTPHFKVKVIDNTPDVRHRSRHLPSTPSTRGPPLPPDSRLFEGYDEIKKVRTKPGTTPLAWPLIDQSRIHRHRQGSPVFFDVAFEPWHSVSIWSATEQRTKHFFPQYQDMPASSHCFLTKMNISCDLMDMWPITVERKEGIRCIDIYDAIYQTYSKPVTDKERILLGADILARSERAFRQRIKDSPGLPYYHEKLGVLRVDTLINQRIFGGLVQGDYEDDWKLILKDPRQF</sequence>
<feature type="compositionally biased region" description="Basic residues" evidence="1">
    <location>
        <begin position="253"/>
        <end position="268"/>
    </location>
</feature>
<accession>A0ABR1JJV2</accession>
<protein>
    <recommendedName>
        <fullName evidence="3">DUF6699 domain-containing protein</fullName>
    </recommendedName>
</protein>
<evidence type="ECO:0000313" key="4">
    <source>
        <dbReference type="EMBL" id="KAK7462285.1"/>
    </source>
</evidence>
<evidence type="ECO:0000313" key="5">
    <source>
        <dbReference type="Proteomes" id="UP001498398"/>
    </source>
</evidence>
<evidence type="ECO:0000256" key="1">
    <source>
        <dbReference type="SAM" id="MobiDB-lite"/>
    </source>
</evidence>
<feature type="compositionally biased region" description="Basic and acidic residues" evidence="1">
    <location>
        <begin position="102"/>
        <end position="118"/>
    </location>
</feature>
<dbReference type="EMBL" id="JBANRG010000011">
    <property type="protein sequence ID" value="KAK7462285.1"/>
    <property type="molecule type" value="Genomic_DNA"/>
</dbReference>
<comment type="caution">
    <text evidence="4">The sequence shown here is derived from an EMBL/GenBank/DDBJ whole genome shotgun (WGS) entry which is preliminary data.</text>
</comment>
<evidence type="ECO:0000256" key="2">
    <source>
        <dbReference type="SAM" id="Phobius"/>
    </source>
</evidence>
<reference evidence="4 5" key="1">
    <citation type="submission" date="2024-01" db="EMBL/GenBank/DDBJ databases">
        <title>A draft genome for the cacao thread blight pathogen Marasmiellus scandens.</title>
        <authorList>
            <person name="Baruah I.K."/>
            <person name="Leung J."/>
            <person name="Bukari Y."/>
            <person name="Amoako-Attah I."/>
            <person name="Meinhardt L.W."/>
            <person name="Bailey B.A."/>
            <person name="Cohen S.P."/>
        </authorList>
    </citation>
    <scope>NUCLEOTIDE SEQUENCE [LARGE SCALE GENOMIC DNA]</scope>
    <source>
        <strain evidence="4 5">GH-19</strain>
    </source>
</reference>
<keyword evidence="2" id="KW-0812">Transmembrane</keyword>
<feature type="transmembrane region" description="Helical" evidence="2">
    <location>
        <begin position="12"/>
        <end position="31"/>
    </location>
</feature>
<gene>
    <name evidence="4" type="ORF">VKT23_007885</name>
</gene>
<proteinExistence type="predicted"/>
<dbReference type="Proteomes" id="UP001498398">
    <property type="component" value="Unassembled WGS sequence"/>
</dbReference>